<evidence type="ECO:0000313" key="13">
    <source>
        <dbReference type="EMBL" id="GBP65375.1"/>
    </source>
</evidence>
<keyword evidence="4" id="KW-0964">Secreted</keyword>
<proteinExistence type="inferred from homology"/>
<dbReference type="GO" id="GO:0005125">
    <property type="term" value="F:cytokine activity"/>
    <property type="evidence" value="ECO:0007669"/>
    <property type="project" value="UniProtKB-KW"/>
</dbReference>
<dbReference type="Proteomes" id="UP000299102">
    <property type="component" value="Unassembled WGS sequence"/>
</dbReference>
<evidence type="ECO:0000313" key="14">
    <source>
        <dbReference type="Proteomes" id="UP000299102"/>
    </source>
</evidence>
<comment type="caution">
    <text evidence="13">The sequence shown here is derived from an EMBL/GenBank/DDBJ whole genome shotgun (WGS) entry which is preliminary data.</text>
</comment>
<evidence type="ECO:0000256" key="11">
    <source>
        <dbReference type="ARBA" id="ARBA00041912"/>
    </source>
</evidence>
<keyword evidence="3" id="KW-0202">Cytokine</keyword>
<sequence length="149" mass="16467">MPLFRVFTNVSKDKIPEDFVDKVIPVLSEAIGKPIEKLICLIVGDTPVSFAGRSQAPAAVADIASIGKLGPDENKRIAKALSEYVERELGVAPDRYAQALIDFMNPFLHLIRELLDPTRSDSSFMILFNDFEAWNIAVRGSTVYDQGLV</sequence>
<evidence type="ECO:0000256" key="3">
    <source>
        <dbReference type="ARBA" id="ARBA00022514"/>
    </source>
</evidence>
<dbReference type="GO" id="GO:0005615">
    <property type="term" value="C:extracellular space"/>
    <property type="evidence" value="ECO:0007669"/>
    <property type="project" value="UniProtKB-KW"/>
</dbReference>
<dbReference type="GO" id="GO:0004167">
    <property type="term" value="F:dopachrome isomerase activity"/>
    <property type="evidence" value="ECO:0007669"/>
    <property type="project" value="UniProtKB-EC"/>
</dbReference>
<dbReference type="InterPro" id="IPR001398">
    <property type="entry name" value="Macrophage_inhib_fac"/>
</dbReference>
<reference evidence="13 14" key="1">
    <citation type="journal article" date="2019" name="Commun. Biol.">
        <title>The bagworm genome reveals a unique fibroin gene that provides high tensile strength.</title>
        <authorList>
            <person name="Kono N."/>
            <person name="Nakamura H."/>
            <person name="Ohtoshi R."/>
            <person name="Tomita M."/>
            <person name="Numata K."/>
            <person name="Arakawa K."/>
        </authorList>
    </citation>
    <scope>NUCLEOTIDE SEQUENCE [LARGE SCALE GENOMIC DNA]</scope>
</reference>
<dbReference type="PANTHER" id="PTHR11954:SF6">
    <property type="entry name" value="MACROPHAGE MIGRATION INHIBITORY FACTOR"/>
    <property type="match status" value="1"/>
</dbReference>
<dbReference type="Pfam" id="PF01187">
    <property type="entry name" value="MIF"/>
    <property type="match status" value="1"/>
</dbReference>
<dbReference type="SUPFAM" id="SSF55331">
    <property type="entry name" value="Tautomerase/MIF"/>
    <property type="match status" value="1"/>
</dbReference>
<dbReference type="InterPro" id="IPR014347">
    <property type="entry name" value="Tautomerase/MIF_sf"/>
</dbReference>
<evidence type="ECO:0000256" key="9">
    <source>
        <dbReference type="ARBA" id="ARBA00039086"/>
    </source>
</evidence>
<evidence type="ECO:0000256" key="5">
    <source>
        <dbReference type="ARBA" id="ARBA00023235"/>
    </source>
</evidence>
<evidence type="ECO:0000256" key="7">
    <source>
        <dbReference type="ARBA" id="ARBA00036823"/>
    </source>
</evidence>
<evidence type="ECO:0000256" key="2">
    <source>
        <dbReference type="ARBA" id="ARBA00005851"/>
    </source>
</evidence>
<dbReference type="AlphaFoldDB" id="A0A4C1XT39"/>
<accession>A0A4C1XT39</accession>
<keyword evidence="5" id="KW-0413">Isomerase</keyword>
<comment type="catalytic activity">
    <reaction evidence="6">
        <text>3-phenylpyruvate = enol-phenylpyruvate</text>
        <dbReference type="Rhea" id="RHEA:17097"/>
        <dbReference type="ChEBI" id="CHEBI:16815"/>
        <dbReference type="ChEBI" id="CHEBI:18005"/>
        <dbReference type="EC" id="5.3.2.1"/>
    </reaction>
</comment>
<keyword evidence="14" id="KW-1185">Reference proteome</keyword>
<name>A0A4C1XT39_EUMVA</name>
<comment type="similarity">
    <text evidence="2">Belongs to the MIF family.</text>
</comment>
<dbReference type="Gene3D" id="3.30.429.10">
    <property type="entry name" value="Macrophage Migration Inhibitory Factor"/>
    <property type="match status" value="1"/>
</dbReference>
<comment type="catalytic activity">
    <reaction evidence="7">
        <text>L-dopachrome = 5,6-dihydroxyindole-2-carboxylate</text>
        <dbReference type="Rhea" id="RHEA:13041"/>
        <dbReference type="ChEBI" id="CHEBI:16875"/>
        <dbReference type="ChEBI" id="CHEBI:57509"/>
        <dbReference type="EC" id="5.3.3.12"/>
    </reaction>
</comment>
<dbReference type="EMBL" id="BGZK01000927">
    <property type="protein sequence ID" value="GBP65375.1"/>
    <property type="molecule type" value="Genomic_DNA"/>
</dbReference>
<evidence type="ECO:0000256" key="6">
    <source>
        <dbReference type="ARBA" id="ARBA00036735"/>
    </source>
</evidence>
<protein>
    <recommendedName>
        <fullName evidence="12">L-dopachrome isomerase</fullName>
        <ecNumber evidence="9">5.3.2.1</ecNumber>
        <ecNumber evidence="8">5.3.3.12</ecNumber>
    </recommendedName>
    <alternativeName>
        <fullName evidence="10">L-dopachrome tautomerase</fullName>
    </alternativeName>
    <alternativeName>
        <fullName evidence="11">Phenylpyruvate tautomerase</fullName>
    </alternativeName>
</protein>
<dbReference type="OrthoDB" id="6080988at2759"/>
<dbReference type="GO" id="GO:0050178">
    <property type="term" value="F:phenylpyruvate tautomerase activity"/>
    <property type="evidence" value="ECO:0007669"/>
    <property type="project" value="UniProtKB-EC"/>
</dbReference>
<evidence type="ECO:0000256" key="10">
    <source>
        <dbReference type="ARBA" id="ARBA00041631"/>
    </source>
</evidence>
<evidence type="ECO:0000256" key="1">
    <source>
        <dbReference type="ARBA" id="ARBA00004613"/>
    </source>
</evidence>
<evidence type="ECO:0000256" key="4">
    <source>
        <dbReference type="ARBA" id="ARBA00022525"/>
    </source>
</evidence>
<organism evidence="13 14">
    <name type="scientific">Eumeta variegata</name>
    <name type="common">Bagworm moth</name>
    <name type="synonym">Eumeta japonica</name>
    <dbReference type="NCBI Taxonomy" id="151549"/>
    <lineage>
        <taxon>Eukaryota</taxon>
        <taxon>Metazoa</taxon>
        <taxon>Ecdysozoa</taxon>
        <taxon>Arthropoda</taxon>
        <taxon>Hexapoda</taxon>
        <taxon>Insecta</taxon>
        <taxon>Pterygota</taxon>
        <taxon>Neoptera</taxon>
        <taxon>Endopterygota</taxon>
        <taxon>Lepidoptera</taxon>
        <taxon>Glossata</taxon>
        <taxon>Ditrysia</taxon>
        <taxon>Tineoidea</taxon>
        <taxon>Psychidae</taxon>
        <taxon>Oiketicinae</taxon>
        <taxon>Eumeta</taxon>
    </lineage>
</organism>
<evidence type="ECO:0000256" key="12">
    <source>
        <dbReference type="ARBA" id="ARBA00042730"/>
    </source>
</evidence>
<dbReference type="PANTHER" id="PTHR11954">
    <property type="entry name" value="D-DOPACHROME DECARBOXYLASE"/>
    <property type="match status" value="1"/>
</dbReference>
<gene>
    <name evidence="13" type="primary">MIF</name>
    <name evidence="13" type="ORF">EVAR_53407_1</name>
</gene>
<dbReference type="EC" id="5.3.3.12" evidence="8"/>
<dbReference type="STRING" id="151549.A0A4C1XT39"/>
<dbReference type="EC" id="5.3.2.1" evidence="9"/>
<evidence type="ECO:0000256" key="8">
    <source>
        <dbReference type="ARBA" id="ARBA00038932"/>
    </source>
</evidence>
<comment type="subcellular location">
    <subcellularLocation>
        <location evidence="1">Secreted</location>
    </subcellularLocation>
</comment>